<feature type="transmembrane region" description="Helical" evidence="9">
    <location>
        <begin position="368"/>
        <end position="387"/>
    </location>
</feature>
<comment type="similarity">
    <text evidence="2">Belongs to the major facilitator superfamily. Nitrate/nitrite porter (TC 2.A.1.8) family.</text>
</comment>
<keyword evidence="5" id="KW-0534">Nitrate assimilation</keyword>
<evidence type="ECO:0000256" key="2">
    <source>
        <dbReference type="ARBA" id="ARBA00008432"/>
    </source>
</evidence>
<dbReference type="FunFam" id="1.20.1250.20:FF:000053">
    <property type="entry name" value="Nitrate transporter 2.1"/>
    <property type="match status" value="1"/>
</dbReference>
<keyword evidence="3 9" id="KW-0812">Transmembrane</keyword>
<dbReference type="GO" id="GO:0015112">
    <property type="term" value="F:nitrate transmembrane transporter activity"/>
    <property type="evidence" value="ECO:0007669"/>
    <property type="project" value="InterPro"/>
</dbReference>
<dbReference type="AlphaFoldDB" id="A0A166DHK4"/>
<feature type="transmembrane region" description="Helical" evidence="9">
    <location>
        <begin position="129"/>
        <end position="149"/>
    </location>
</feature>
<dbReference type="GO" id="GO:0042128">
    <property type="term" value="P:nitrate assimilation"/>
    <property type="evidence" value="ECO:0007669"/>
    <property type="project" value="UniProtKB-KW"/>
</dbReference>
<comment type="subcellular location">
    <subcellularLocation>
        <location evidence="1">Membrane</location>
        <topology evidence="1">Multi-pass membrane protein</topology>
    </subcellularLocation>
</comment>
<dbReference type="Gene3D" id="1.20.1250.20">
    <property type="entry name" value="MFS general substrate transporter like domains"/>
    <property type="match status" value="2"/>
</dbReference>
<evidence type="ECO:0000256" key="7">
    <source>
        <dbReference type="ARBA" id="ARBA00044504"/>
    </source>
</evidence>
<keyword evidence="6 9" id="KW-0472">Membrane</keyword>
<evidence type="ECO:0000256" key="1">
    <source>
        <dbReference type="ARBA" id="ARBA00004141"/>
    </source>
</evidence>
<feature type="transmembrane region" description="Helical" evidence="9">
    <location>
        <begin position="155"/>
        <end position="175"/>
    </location>
</feature>
<dbReference type="InterPro" id="IPR044772">
    <property type="entry name" value="NO3_transporter"/>
</dbReference>
<feature type="transmembrane region" description="Helical" evidence="9">
    <location>
        <begin position="67"/>
        <end position="89"/>
    </location>
</feature>
<evidence type="ECO:0008006" key="11">
    <source>
        <dbReference type="Google" id="ProtNLM"/>
    </source>
</evidence>
<evidence type="ECO:0000256" key="6">
    <source>
        <dbReference type="ARBA" id="ARBA00023136"/>
    </source>
</evidence>
<dbReference type="Gramene" id="KZN05266">
    <property type="protein sequence ID" value="KZN05266"/>
    <property type="gene ID" value="DCAR_006103"/>
</dbReference>
<dbReference type="InterPro" id="IPR011701">
    <property type="entry name" value="MFS"/>
</dbReference>
<evidence type="ECO:0000256" key="8">
    <source>
        <dbReference type="SAM" id="MobiDB-lite"/>
    </source>
</evidence>
<dbReference type="OMA" id="NAWRIAF"/>
<feature type="region of interest" description="Disordered" evidence="8">
    <location>
        <begin position="504"/>
        <end position="544"/>
    </location>
</feature>
<comment type="caution">
    <text evidence="10">The sequence shown here is derived from an EMBL/GenBank/DDBJ whole genome shotgun (WGS) entry which is preliminary data.</text>
</comment>
<feature type="transmembrane region" description="Helical" evidence="9">
    <location>
        <begin position="327"/>
        <end position="348"/>
    </location>
</feature>
<dbReference type="EMBL" id="LNRQ01000002">
    <property type="protein sequence ID" value="KZN05266.1"/>
    <property type="molecule type" value="Genomic_DNA"/>
</dbReference>
<evidence type="ECO:0000256" key="3">
    <source>
        <dbReference type="ARBA" id="ARBA00022692"/>
    </source>
</evidence>
<dbReference type="CDD" id="cd17341">
    <property type="entry name" value="MFS_NRT2_like"/>
    <property type="match status" value="1"/>
</dbReference>
<evidence type="ECO:0000256" key="4">
    <source>
        <dbReference type="ARBA" id="ARBA00022989"/>
    </source>
</evidence>
<dbReference type="GO" id="GO:0016020">
    <property type="term" value="C:membrane"/>
    <property type="evidence" value="ECO:0007669"/>
    <property type="project" value="UniProtKB-SubCell"/>
</dbReference>
<protein>
    <recommendedName>
        <fullName evidence="11">Major facilitator superfamily (MFS) profile domain-containing protein</fullName>
    </recommendedName>
</protein>
<keyword evidence="4 9" id="KW-1133">Transmembrane helix</keyword>
<evidence type="ECO:0000313" key="10">
    <source>
        <dbReference type="EMBL" id="KZN05266.1"/>
    </source>
</evidence>
<sequence length="544" mass="59741">MGDIEGSPGSSIHEVTGREPVLAFSVASPIVPTDPTAKFDLPVDSEHKAKVFKLFSFANPHMRTFHLSWISFFTCFVSTFAAAPLVPIIRDNLNLTQGDVGNAGVASVSGSSFSRLVMGAVCDLLGPRYGCAFVIMLTAPTVFCMSFVADASGYIAVRFMIWFSLATFVTCQYWMSTMFNGKIRGTVNGTAARWGNMGGGATQLIMPLLCDLIQRFGATPFTSWRIAFFIPGWLHVIMGILVLTLGQDLPDGNLGALQKKGDVSKDKFSKVFWYAVTNAWRIAFFIPGWLHVIMGILVLTLGQDLPDGNLGALQKKGDVSKDKFSKVFWYAVTNYRTWILVLLYGYSMGMELSTDNVIAEYFFDRFDLKLQTAGIIAATFGMANLLARPFGGYASDVAARRFGMRGRLWTLWILQTLGGVFCILLGRSNSLPIAVTMMIIFSVGAQAACGATFGIIPFISRRSLACTMPVTLVHFPQWGSMFLPPSRDVVKGSEEHYYVSEWTEDEKQQGMHQGSVKFAENSRSERGRRVASAPTPPYATPSHA</sequence>
<dbReference type="InterPro" id="IPR036259">
    <property type="entry name" value="MFS_trans_sf"/>
</dbReference>
<accession>A0A166DHK4</accession>
<dbReference type="PANTHER" id="PTHR23515">
    <property type="entry name" value="HIGH-AFFINITY NITRATE TRANSPORTER 2.3"/>
    <property type="match status" value="1"/>
</dbReference>
<feature type="transmembrane region" description="Helical" evidence="9">
    <location>
        <begin position="433"/>
        <end position="459"/>
    </location>
</feature>
<feature type="compositionally biased region" description="Pro residues" evidence="8">
    <location>
        <begin position="534"/>
        <end position="544"/>
    </location>
</feature>
<evidence type="ECO:0000256" key="5">
    <source>
        <dbReference type="ARBA" id="ARBA00023063"/>
    </source>
</evidence>
<comment type="similarity">
    <text evidence="7">Belongs to the major facilitator superfamily. Phosphate:H(+) symporter (TC 2.A.1.9) family.</text>
</comment>
<name>A0A166DHK4_DAUCS</name>
<dbReference type="STRING" id="79200.A0A166DHK4"/>
<proteinExistence type="inferred from homology"/>
<feature type="transmembrane region" description="Helical" evidence="9">
    <location>
        <begin position="408"/>
        <end position="427"/>
    </location>
</feature>
<organism evidence="10">
    <name type="scientific">Daucus carota subsp. sativus</name>
    <name type="common">Carrot</name>
    <dbReference type="NCBI Taxonomy" id="79200"/>
    <lineage>
        <taxon>Eukaryota</taxon>
        <taxon>Viridiplantae</taxon>
        <taxon>Streptophyta</taxon>
        <taxon>Embryophyta</taxon>
        <taxon>Tracheophyta</taxon>
        <taxon>Spermatophyta</taxon>
        <taxon>Magnoliopsida</taxon>
        <taxon>eudicotyledons</taxon>
        <taxon>Gunneridae</taxon>
        <taxon>Pentapetalae</taxon>
        <taxon>asterids</taxon>
        <taxon>campanulids</taxon>
        <taxon>Apiales</taxon>
        <taxon>Apiaceae</taxon>
        <taxon>Apioideae</taxon>
        <taxon>Scandiceae</taxon>
        <taxon>Daucinae</taxon>
        <taxon>Daucus</taxon>
        <taxon>Daucus sect. Daucus</taxon>
    </lineage>
</organism>
<dbReference type="SUPFAM" id="SSF103473">
    <property type="entry name" value="MFS general substrate transporter"/>
    <property type="match status" value="1"/>
</dbReference>
<dbReference type="FunFam" id="1.20.1250.20:FF:000048">
    <property type="entry name" value="High affinity nitrate transporter"/>
    <property type="match status" value="1"/>
</dbReference>
<dbReference type="Pfam" id="PF07690">
    <property type="entry name" value="MFS_1"/>
    <property type="match status" value="1"/>
</dbReference>
<reference evidence="10" key="1">
    <citation type="journal article" date="2016" name="Nat. Genet.">
        <title>A high-quality carrot genome assembly provides new insights into carotenoid accumulation and asterid genome evolution.</title>
        <authorList>
            <person name="Iorizzo M."/>
            <person name="Ellison S."/>
            <person name="Senalik D."/>
            <person name="Zeng P."/>
            <person name="Satapoomin P."/>
            <person name="Huang J."/>
            <person name="Bowman M."/>
            <person name="Iovene M."/>
            <person name="Sanseverino W."/>
            <person name="Cavagnaro P."/>
            <person name="Yildiz M."/>
            <person name="Macko-Podgorni A."/>
            <person name="Moranska E."/>
            <person name="Grzebelus E."/>
            <person name="Grzebelus D."/>
            <person name="Ashrafi H."/>
            <person name="Zheng Z."/>
            <person name="Cheng S."/>
            <person name="Spooner D."/>
            <person name="Van Deynze A."/>
            <person name="Simon P."/>
        </authorList>
    </citation>
    <scope>NUCLEOTIDE SEQUENCE [LARGE SCALE GENOMIC DNA]</scope>
    <source>
        <tissue evidence="10">Leaf</tissue>
    </source>
</reference>
<evidence type="ECO:0000256" key="9">
    <source>
        <dbReference type="SAM" id="Phobius"/>
    </source>
</evidence>
<gene>
    <name evidence="10" type="ORF">DCAR_006103</name>
</gene>
<feature type="transmembrane region" description="Helical" evidence="9">
    <location>
        <begin position="282"/>
        <end position="306"/>
    </location>
</feature>
<feature type="transmembrane region" description="Helical" evidence="9">
    <location>
        <begin position="224"/>
        <end position="245"/>
    </location>
</feature>